<evidence type="ECO:0000256" key="8">
    <source>
        <dbReference type="ARBA" id="ARBA00022741"/>
    </source>
</evidence>
<protein>
    <recommendedName>
        <fullName evidence="19">Ethylene receptor</fullName>
    </recommendedName>
</protein>
<feature type="binding site" evidence="20">
    <location>
        <position position="82"/>
    </location>
    <ligand>
        <name>Cu cation</name>
        <dbReference type="ChEBI" id="CHEBI:23378"/>
    </ligand>
</feature>
<dbReference type="InterPro" id="IPR001789">
    <property type="entry name" value="Sig_transdc_resp-reg_receiver"/>
</dbReference>
<dbReference type="InterPro" id="IPR058544">
    <property type="entry name" value="ETR1_N"/>
</dbReference>
<proteinExistence type="inferred from homology"/>
<dbReference type="InterPro" id="IPR005467">
    <property type="entry name" value="His_kinase_dom"/>
</dbReference>
<dbReference type="Pfam" id="PF25487">
    <property type="entry name" value="ETR1_N"/>
    <property type="match status" value="1"/>
</dbReference>
<gene>
    <name evidence="28" type="primary">LOC103715679</name>
</gene>
<dbReference type="GO" id="GO:0051740">
    <property type="term" value="F:ethylene binding"/>
    <property type="evidence" value="ECO:0007669"/>
    <property type="project" value="UniProtKB-UniRule"/>
</dbReference>
<dbReference type="SMART" id="SM00448">
    <property type="entry name" value="REC"/>
    <property type="match status" value="1"/>
</dbReference>
<evidence type="ECO:0000256" key="24">
    <source>
        <dbReference type="SAM" id="Phobius"/>
    </source>
</evidence>
<sequence>MRSSSSWSWSFARCGGCEENPTSLWTLENVLQCQKVSDFLIALAYFSIPLELFYFVTCSAIFPFRWLILQFGAFIVLCGLTHLVAALTYAPHSFFLLLSLVVLKLLTALVSLATAVTLLPIIPQLLRLFVRDGLLRQKARDLGHDLGRMRRQEAATWRVRLLTAEIRRSLDRQTILDTALVHLADALSLHDCAIWMPTSPDSLSLTHHLNRRRLDHHHRHQKVSIPTADSDVAEIITREEVLTLDPNSNLVRATESEPVGPVAAIRMRLPRVSKFNEGMPELVEESYAILFLVLPIGGNRVWTTDEVDVVEVVADQVAMALSHAAVLEESLLMREKLVEQNLALDRAHREALMTKEARKSLQSVMTREVVGPIRLVAALLSALQLENLSTEQLAMVKAGLVLSSLIEEAAGVSRFEQGKVELRLRPFHVRSVVEEVVSVSRLLCACRGVSFEFHVSGGNPGPVLGDERRILQVLLYTIQNILGTGDRGTVSLQLCIEDATDDGSSHGKYVVGKQNFGQGMVALKFEVCRTGLGKEDKISDLKESKDDVGDRQISFSFCRKLAELMHGRISVSNTSASLQKNMELLIRVQHERSGEGFVWPRYMDIEATRCPFKGMRILLADNDCYNVYLTRKLLGKFGCHLSIVSSRYHCLEMLYLKRNQFHLLLIDMQVFEEDRHELFAHIKKNCTENRPLIVALTPNADRNAREQCLHNGIHGVICKPVILQDMVDELHRITQGTQSSLPLW</sequence>
<dbReference type="KEGG" id="pda:103715679"/>
<comment type="subcellular location">
    <subcellularLocation>
        <location evidence="2">Endoplasmic reticulum membrane</location>
        <topology evidence="2">Multi-pass membrane protein</topology>
    </subcellularLocation>
</comment>
<evidence type="ECO:0000259" key="25">
    <source>
        <dbReference type="PROSITE" id="PS50109"/>
    </source>
</evidence>
<keyword evidence="10 19" id="KW-0418">Kinase</keyword>
<evidence type="ECO:0000256" key="11">
    <source>
        <dbReference type="ARBA" id="ARBA00022824"/>
    </source>
</evidence>
<evidence type="ECO:0000256" key="15">
    <source>
        <dbReference type="ARBA" id="ARBA00023012"/>
    </source>
</evidence>
<dbReference type="Pfam" id="PF00072">
    <property type="entry name" value="Response_reg"/>
    <property type="match status" value="1"/>
</dbReference>
<accession>A0A8B7CL98</accession>
<keyword evidence="14 19" id="KW-0186">Copper</keyword>
<evidence type="ECO:0000256" key="20">
    <source>
        <dbReference type="PIRSR" id="PIRSR026389-2"/>
    </source>
</evidence>
<keyword evidence="11 19" id="KW-0256">Endoplasmic reticulum</keyword>
<evidence type="ECO:0000256" key="22">
    <source>
        <dbReference type="PIRSR" id="PIRSR026389-4"/>
    </source>
</evidence>
<keyword evidence="7 19" id="KW-0479">Metal-binding</keyword>
<feature type="transmembrane region" description="Helical" evidence="24">
    <location>
        <begin position="94"/>
        <end position="122"/>
    </location>
</feature>
<dbReference type="GO" id="GO:0046872">
    <property type="term" value="F:metal ion binding"/>
    <property type="evidence" value="ECO:0007669"/>
    <property type="project" value="UniProtKB-UniRule"/>
</dbReference>
<evidence type="ECO:0000256" key="10">
    <source>
        <dbReference type="ARBA" id="ARBA00022777"/>
    </source>
</evidence>
<evidence type="ECO:0000256" key="14">
    <source>
        <dbReference type="ARBA" id="ARBA00023008"/>
    </source>
</evidence>
<dbReference type="InterPro" id="IPR036890">
    <property type="entry name" value="HATPase_C_sf"/>
</dbReference>
<dbReference type="SUPFAM" id="SSF55781">
    <property type="entry name" value="GAF domain-like"/>
    <property type="match status" value="1"/>
</dbReference>
<feature type="domain" description="Histidine kinase" evidence="25">
    <location>
        <begin position="364"/>
        <end position="592"/>
    </location>
</feature>
<evidence type="ECO:0000256" key="9">
    <source>
        <dbReference type="ARBA" id="ARBA00022745"/>
    </source>
</evidence>
<feature type="cross-link" description="Glycyl lysine isopeptide (Lys-Gly) (interchain with G-Cter in ubiquitin)" evidence="22">
    <location>
        <position position="719"/>
    </location>
</feature>
<dbReference type="InterPro" id="IPR029016">
    <property type="entry name" value="GAF-like_dom_sf"/>
</dbReference>
<evidence type="ECO:0000256" key="19">
    <source>
        <dbReference type="PIRNR" id="PIRNR026389"/>
    </source>
</evidence>
<dbReference type="SUPFAM" id="SSF52172">
    <property type="entry name" value="CheY-like"/>
    <property type="match status" value="1"/>
</dbReference>
<keyword evidence="16 19" id="KW-0472">Membrane</keyword>
<dbReference type="PANTHER" id="PTHR24423">
    <property type="entry name" value="TWO-COMPONENT SENSOR HISTIDINE KINASE"/>
    <property type="match status" value="1"/>
</dbReference>
<feature type="binding site" evidence="20">
    <location>
        <position position="78"/>
    </location>
    <ligand>
        <name>Cu cation</name>
        <dbReference type="ChEBI" id="CHEBI:23378"/>
    </ligand>
</feature>
<dbReference type="RefSeq" id="XP_008801620.2">
    <property type="nucleotide sequence ID" value="XM_008803398.4"/>
</dbReference>
<dbReference type="GeneID" id="103715679"/>
<keyword evidence="8 19" id="KW-0547">Nucleotide-binding</keyword>
<keyword evidence="6 24" id="KW-0812">Transmembrane</keyword>
<evidence type="ECO:0000256" key="16">
    <source>
        <dbReference type="ARBA" id="ARBA00023136"/>
    </source>
</evidence>
<evidence type="ECO:0000256" key="3">
    <source>
        <dbReference type="ARBA" id="ARBA00009842"/>
    </source>
</evidence>
<dbReference type="GO" id="GO:0005524">
    <property type="term" value="F:ATP binding"/>
    <property type="evidence" value="ECO:0007669"/>
    <property type="project" value="UniProtKB-UniRule"/>
</dbReference>
<keyword evidence="18 19" id="KW-0675">Receptor</keyword>
<dbReference type="OrthoDB" id="60033at2759"/>
<evidence type="ECO:0000256" key="12">
    <source>
        <dbReference type="ARBA" id="ARBA00022840"/>
    </source>
</evidence>
<keyword evidence="27" id="KW-1185">Reference proteome</keyword>
<evidence type="ECO:0000256" key="6">
    <source>
        <dbReference type="ARBA" id="ARBA00022692"/>
    </source>
</evidence>
<dbReference type="PANTHER" id="PTHR24423:SF622">
    <property type="entry name" value="ETHYLENE RECEPTOR"/>
    <property type="match status" value="1"/>
</dbReference>
<dbReference type="PROSITE" id="PS50110">
    <property type="entry name" value="RESPONSE_REGULATORY"/>
    <property type="match status" value="1"/>
</dbReference>
<comment type="catalytic activity">
    <reaction evidence="1">
        <text>ATP + protein L-histidine = ADP + protein N-phospho-L-histidine.</text>
        <dbReference type="EC" id="2.7.13.3"/>
    </reaction>
</comment>
<dbReference type="Gene3D" id="3.40.50.2300">
    <property type="match status" value="1"/>
</dbReference>
<evidence type="ECO:0000259" key="26">
    <source>
        <dbReference type="PROSITE" id="PS50110"/>
    </source>
</evidence>
<evidence type="ECO:0000256" key="17">
    <source>
        <dbReference type="ARBA" id="ARBA00023157"/>
    </source>
</evidence>
<evidence type="ECO:0000256" key="2">
    <source>
        <dbReference type="ARBA" id="ARBA00004477"/>
    </source>
</evidence>
<keyword evidence="4 23" id="KW-0597">Phosphoprotein</keyword>
<evidence type="ECO:0000256" key="5">
    <source>
        <dbReference type="ARBA" id="ARBA00022679"/>
    </source>
</evidence>
<dbReference type="PIRSF" id="PIRSF026389">
    <property type="entry name" value="Ethyln_sen_HK"/>
    <property type="match status" value="1"/>
</dbReference>
<reference evidence="28" key="2">
    <citation type="submission" date="2025-08" db="UniProtKB">
        <authorList>
            <consortium name="RefSeq"/>
        </authorList>
    </citation>
    <scope>IDENTIFICATION</scope>
    <source>
        <tissue evidence="28">Young leaves</tissue>
    </source>
</reference>
<keyword evidence="17 21" id="KW-1015">Disulfide bond</keyword>
<dbReference type="GO" id="GO:0038199">
    <property type="term" value="F:ethylene receptor activity"/>
    <property type="evidence" value="ECO:0007669"/>
    <property type="project" value="UniProtKB-UniRule"/>
</dbReference>
<dbReference type="AlphaFoldDB" id="A0A8B7CL98"/>
<dbReference type="Proteomes" id="UP000228380">
    <property type="component" value="Chromosome 3"/>
</dbReference>
<dbReference type="InterPro" id="IPR014525">
    <property type="entry name" value="ETR"/>
</dbReference>
<evidence type="ECO:0000256" key="7">
    <source>
        <dbReference type="ARBA" id="ARBA00022723"/>
    </source>
</evidence>
<dbReference type="Gene3D" id="3.30.565.10">
    <property type="entry name" value="Histidine kinase-like ATPase, C-terminal domain"/>
    <property type="match status" value="1"/>
</dbReference>
<feature type="transmembrane region" description="Helical" evidence="24">
    <location>
        <begin position="39"/>
        <end position="62"/>
    </location>
</feature>
<dbReference type="InterPro" id="IPR003018">
    <property type="entry name" value="GAF"/>
</dbReference>
<dbReference type="Pfam" id="PF01590">
    <property type="entry name" value="GAF"/>
    <property type="match status" value="1"/>
</dbReference>
<feature type="transmembrane region" description="Helical" evidence="24">
    <location>
        <begin position="68"/>
        <end position="87"/>
    </location>
</feature>
<evidence type="ECO:0000256" key="18">
    <source>
        <dbReference type="ARBA" id="ARBA00023170"/>
    </source>
</evidence>
<dbReference type="InterPro" id="IPR011006">
    <property type="entry name" value="CheY-like_superfamily"/>
</dbReference>
<feature type="disulfide bond" description="Interchain" evidence="21">
    <location>
        <position position="17"/>
    </location>
</feature>
<keyword evidence="9 19" id="KW-0936">Ethylene signaling pathway</keyword>
<reference evidence="27" key="1">
    <citation type="journal article" date="2019" name="Nat. Commun.">
        <title>Genome-wide association mapping of date palm fruit traits.</title>
        <authorList>
            <person name="Hazzouri K.M."/>
            <person name="Gros-Balthazard M."/>
            <person name="Flowers J.M."/>
            <person name="Copetti D."/>
            <person name="Lemansour A."/>
            <person name="Lebrun M."/>
            <person name="Masmoudi K."/>
            <person name="Ferrand S."/>
            <person name="Dhar M.I."/>
            <person name="Fresquez Z.A."/>
            <person name="Rosas U."/>
            <person name="Zhang J."/>
            <person name="Talag J."/>
            <person name="Lee S."/>
            <person name="Kudrna D."/>
            <person name="Powell R.F."/>
            <person name="Leitch I.J."/>
            <person name="Krueger R.R."/>
            <person name="Wing R.A."/>
            <person name="Amiri K.M.A."/>
            <person name="Purugganan M.D."/>
        </authorList>
    </citation>
    <scope>NUCLEOTIDE SEQUENCE [LARGE SCALE GENOMIC DNA]</scope>
    <source>
        <strain evidence="27">cv. Khalas</strain>
    </source>
</reference>
<dbReference type="Gene3D" id="3.30.450.40">
    <property type="match status" value="1"/>
</dbReference>
<dbReference type="GO" id="GO:0004673">
    <property type="term" value="F:protein histidine kinase activity"/>
    <property type="evidence" value="ECO:0007669"/>
    <property type="project" value="UniProtKB-EC"/>
</dbReference>
<feature type="domain" description="Response regulatory" evidence="26">
    <location>
        <begin position="616"/>
        <end position="734"/>
    </location>
</feature>
<dbReference type="SUPFAM" id="SSF55874">
    <property type="entry name" value="ATPase domain of HSP90 chaperone/DNA topoisomerase II/histidine kinase"/>
    <property type="match status" value="1"/>
</dbReference>
<name>A0A8B7CL98_PHODC</name>
<keyword evidence="13 24" id="KW-1133">Transmembrane helix</keyword>
<dbReference type="PROSITE" id="PS50109">
    <property type="entry name" value="HIS_KIN"/>
    <property type="match status" value="1"/>
</dbReference>
<evidence type="ECO:0000256" key="21">
    <source>
        <dbReference type="PIRSR" id="PIRSR026389-3"/>
    </source>
</evidence>
<evidence type="ECO:0000256" key="4">
    <source>
        <dbReference type="ARBA" id="ARBA00022553"/>
    </source>
</evidence>
<keyword evidence="12 19" id="KW-0067">ATP-binding</keyword>
<organism evidence="27 28">
    <name type="scientific">Phoenix dactylifera</name>
    <name type="common">Date palm</name>
    <dbReference type="NCBI Taxonomy" id="42345"/>
    <lineage>
        <taxon>Eukaryota</taxon>
        <taxon>Viridiplantae</taxon>
        <taxon>Streptophyta</taxon>
        <taxon>Embryophyta</taxon>
        <taxon>Tracheophyta</taxon>
        <taxon>Spermatophyta</taxon>
        <taxon>Magnoliopsida</taxon>
        <taxon>Liliopsida</taxon>
        <taxon>Arecaceae</taxon>
        <taxon>Coryphoideae</taxon>
        <taxon>Phoeniceae</taxon>
        <taxon>Phoenix</taxon>
    </lineage>
</organism>
<keyword evidence="5 19" id="KW-0808">Transferase</keyword>
<evidence type="ECO:0000256" key="1">
    <source>
        <dbReference type="ARBA" id="ARBA00000085"/>
    </source>
</evidence>
<evidence type="ECO:0000313" key="27">
    <source>
        <dbReference type="Proteomes" id="UP000228380"/>
    </source>
</evidence>
<dbReference type="GO" id="GO:0005789">
    <property type="term" value="C:endoplasmic reticulum membrane"/>
    <property type="evidence" value="ECO:0007669"/>
    <property type="project" value="UniProtKB-SubCell"/>
</dbReference>
<comment type="function">
    <text evidence="19">May act early in the ethylene signal transduction pathway, possibly as an ethylene receptor, or as a regulator of the pathway.</text>
</comment>
<comment type="similarity">
    <text evidence="3 19">Belongs to the ethylene receptor family.</text>
</comment>
<feature type="modified residue" description="4-aspartylphosphate" evidence="23">
    <location>
        <position position="667"/>
    </location>
</feature>
<evidence type="ECO:0000256" key="23">
    <source>
        <dbReference type="PROSITE-ProRule" id="PRU00169"/>
    </source>
</evidence>
<keyword evidence="15 19" id="KW-0902">Two-component regulatory system</keyword>
<evidence type="ECO:0000256" key="13">
    <source>
        <dbReference type="ARBA" id="ARBA00022989"/>
    </source>
</evidence>
<comment type="cofactor">
    <cofactor evidence="20">
        <name>Cu cation</name>
        <dbReference type="ChEBI" id="CHEBI:23378"/>
    </cofactor>
    <text evidence="20">Binds 1 copper ion per dimer.</text>
</comment>
<evidence type="ECO:0000313" key="28">
    <source>
        <dbReference type="RefSeq" id="XP_008801620.2"/>
    </source>
</evidence>